<dbReference type="NCBIfam" id="TIGR00177">
    <property type="entry name" value="molyb_syn"/>
    <property type="match status" value="1"/>
</dbReference>
<feature type="domain" description="MoaB/Mog" evidence="3">
    <location>
        <begin position="17"/>
        <end position="161"/>
    </location>
</feature>
<evidence type="ECO:0000259" key="3">
    <source>
        <dbReference type="SMART" id="SM00852"/>
    </source>
</evidence>
<dbReference type="CDD" id="cd00886">
    <property type="entry name" value="MogA_MoaB"/>
    <property type="match status" value="1"/>
</dbReference>
<comment type="similarity">
    <text evidence="1">Belongs to the MoaB/Mog family.</text>
</comment>
<dbReference type="InterPro" id="IPR001453">
    <property type="entry name" value="MoaB/Mog_dom"/>
</dbReference>
<evidence type="ECO:0000256" key="1">
    <source>
        <dbReference type="ARBA" id="ARBA00006112"/>
    </source>
</evidence>
<dbReference type="PIRSF" id="PIRSF006443">
    <property type="entry name" value="MoaB"/>
    <property type="match status" value="1"/>
</dbReference>
<dbReference type="AlphaFoldDB" id="A0A381W5L8"/>
<dbReference type="Pfam" id="PF00994">
    <property type="entry name" value="MoCF_biosynth"/>
    <property type="match status" value="1"/>
</dbReference>
<dbReference type="InterPro" id="IPR008284">
    <property type="entry name" value="MoCF_biosynth_CS"/>
</dbReference>
<dbReference type="GO" id="GO:0006777">
    <property type="term" value="P:Mo-molybdopterin cofactor biosynthetic process"/>
    <property type="evidence" value="ECO:0007669"/>
    <property type="project" value="UniProtKB-KW"/>
</dbReference>
<keyword evidence="2" id="KW-0501">Molybdenum cofactor biosynthesis</keyword>
<dbReference type="InterPro" id="IPR013484">
    <property type="entry name" value="MoaB_proteobac"/>
</dbReference>
<dbReference type="PANTHER" id="PTHR43232">
    <property type="entry name" value="MOLYBDENUM COFACTOR BIOSYNTHESIS PROTEIN B"/>
    <property type="match status" value="1"/>
</dbReference>
<organism evidence="4">
    <name type="scientific">marine metagenome</name>
    <dbReference type="NCBI Taxonomy" id="408172"/>
    <lineage>
        <taxon>unclassified sequences</taxon>
        <taxon>metagenomes</taxon>
        <taxon>ecological metagenomes</taxon>
    </lineage>
</organism>
<proteinExistence type="inferred from homology"/>
<dbReference type="SMART" id="SM00852">
    <property type="entry name" value="MoCF_biosynth"/>
    <property type="match status" value="1"/>
</dbReference>
<evidence type="ECO:0000313" key="4">
    <source>
        <dbReference type="EMBL" id="SVA47859.1"/>
    </source>
</evidence>
<gene>
    <name evidence="4" type="ORF">METZ01_LOCUS100713</name>
</gene>
<name>A0A381W5L8_9ZZZZ</name>
<protein>
    <recommendedName>
        <fullName evidence="3">MoaB/Mog domain-containing protein</fullName>
    </recommendedName>
</protein>
<dbReference type="NCBIfam" id="TIGR02667">
    <property type="entry name" value="moaB_proteo"/>
    <property type="match status" value="1"/>
</dbReference>
<accession>A0A381W5L8</accession>
<sequence>MSEKETKERDFIAVPIAVLTISDRRTLAEDDSGDLLAQKIESAGHQLIDRSICKDNVYAIRALISQWLVQDAIQAIITTGGTGITGHDGTPEAILPLLDKVIDGFGEMFRSLSYQNIKTSTLQSRAFAGVANGTFIFCLPGSPGACQDGWDLLISHQLDHRTKPCNLVELMPRLQE</sequence>
<dbReference type="InterPro" id="IPR036425">
    <property type="entry name" value="MoaB/Mog-like_dom_sf"/>
</dbReference>
<evidence type="ECO:0000256" key="2">
    <source>
        <dbReference type="ARBA" id="ARBA00023150"/>
    </source>
</evidence>
<dbReference type="PANTHER" id="PTHR43232:SF2">
    <property type="entry name" value="MOLYBDENUM COFACTOR BIOSYNTHESIS PROTEIN B"/>
    <property type="match status" value="1"/>
</dbReference>
<reference evidence="4" key="1">
    <citation type="submission" date="2018-05" db="EMBL/GenBank/DDBJ databases">
        <authorList>
            <person name="Lanie J.A."/>
            <person name="Ng W.-L."/>
            <person name="Kazmierczak K.M."/>
            <person name="Andrzejewski T.M."/>
            <person name="Davidsen T.M."/>
            <person name="Wayne K.J."/>
            <person name="Tettelin H."/>
            <person name="Glass J.I."/>
            <person name="Rusch D."/>
            <person name="Podicherti R."/>
            <person name="Tsui H.-C.T."/>
            <person name="Winkler M.E."/>
        </authorList>
    </citation>
    <scope>NUCLEOTIDE SEQUENCE</scope>
</reference>
<dbReference type="InterPro" id="IPR012245">
    <property type="entry name" value="MoaB"/>
</dbReference>
<dbReference type="PROSITE" id="PS01078">
    <property type="entry name" value="MOCF_BIOSYNTHESIS_1"/>
    <property type="match status" value="1"/>
</dbReference>
<dbReference type="EMBL" id="UINC01010786">
    <property type="protein sequence ID" value="SVA47859.1"/>
    <property type="molecule type" value="Genomic_DNA"/>
</dbReference>
<dbReference type="GO" id="GO:0005829">
    <property type="term" value="C:cytosol"/>
    <property type="evidence" value="ECO:0007669"/>
    <property type="project" value="TreeGrafter"/>
</dbReference>
<dbReference type="SUPFAM" id="SSF53218">
    <property type="entry name" value="Molybdenum cofactor biosynthesis proteins"/>
    <property type="match status" value="1"/>
</dbReference>
<dbReference type="Gene3D" id="3.40.980.10">
    <property type="entry name" value="MoaB/Mog-like domain"/>
    <property type="match status" value="1"/>
</dbReference>